<evidence type="ECO:0000256" key="1">
    <source>
        <dbReference type="ARBA" id="ARBA00004141"/>
    </source>
</evidence>
<evidence type="ECO:0000313" key="7">
    <source>
        <dbReference type="EMBL" id="MDC4241393.1"/>
    </source>
</evidence>
<protein>
    <submittedName>
        <fullName evidence="7">ABC transporter permease</fullName>
    </submittedName>
</protein>
<dbReference type="EMBL" id="JAMRYU010000015">
    <property type="protein sequence ID" value="MDC4241393.1"/>
    <property type="molecule type" value="Genomic_DNA"/>
</dbReference>
<dbReference type="GO" id="GO:0140359">
    <property type="term" value="F:ABC-type transporter activity"/>
    <property type="evidence" value="ECO:0007669"/>
    <property type="project" value="InterPro"/>
</dbReference>
<gene>
    <name evidence="7" type="ORF">NE398_14645</name>
</gene>
<feature type="transmembrane region" description="Helical" evidence="5">
    <location>
        <begin position="232"/>
        <end position="251"/>
    </location>
</feature>
<feature type="transmembrane region" description="Helical" evidence="5">
    <location>
        <begin position="139"/>
        <end position="167"/>
    </location>
</feature>
<keyword evidence="2 5" id="KW-0812">Transmembrane</keyword>
<comment type="caution">
    <text evidence="7">The sequence shown here is derived from an EMBL/GenBank/DDBJ whole genome shotgun (WGS) entry which is preliminary data.</text>
</comment>
<proteinExistence type="predicted"/>
<feature type="domain" description="ABC-2 type transporter transmembrane" evidence="6">
    <location>
        <begin position="13"/>
        <end position="214"/>
    </location>
</feature>
<evidence type="ECO:0000259" key="6">
    <source>
        <dbReference type="Pfam" id="PF01061"/>
    </source>
</evidence>
<keyword evidence="8" id="KW-1185">Reference proteome</keyword>
<evidence type="ECO:0000256" key="5">
    <source>
        <dbReference type="SAM" id="Phobius"/>
    </source>
</evidence>
<feature type="transmembrane region" description="Helical" evidence="5">
    <location>
        <begin position="174"/>
        <end position="193"/>
    </location>
</feature>
<keyword evidence="4 5" id="KW-0472">Membrane</keyword>
<comment type="subcellular location">
    <subcellularLocation>
        <location evidence="1">Membrane</location>
        <topology evidence="1">Multi-pass membrane protein</topology>
    </subcellularLocation>
</comment>
<feature type="transmembrane region" description="Helical" evidence="5">
    <location>
        <begin position="21"/>
        <end position="46"/>
    </location>
</feature>
<dbReference type="GO" id="GO:0016020">
    <property type="term" value="C:membrane"/>
    <property type="evidence" value="ECO:0007669"/>
    <property type="project" value="UniProtKB-SubCell"/>
</dbReference>
<keyword evidence="3 5" id="KW-1133">Transmembrane helix</keyword>
<dbReference type="AlphaFoldDB" id="A0A9X3XM33"/>
<organism evidence="7 8">
    <name type="scientific">Clostridium tertium</name>
    <dbReference type="NCBI Taxonomy" id="1559"/>
    <lineage>
        <taxon>Bacteria</taxon>
        <taxon>Bacillati</taxon>
        <taxon>Bacillota</taxon>
        <taxon>Clostridia</taxon>
        <taxon>Eubacteriales</taxon>
        <taxon>Clostridiaceae</taxon>
        <taxon>Clostridium</taxon>
    </lineage>
</organism>
<reference evidence="7" key="1">
    <citation type="submission" date="2022-05" db="EMBL/GenBank/DDBJ databases">
        <title>Draft genome sequence of Clostridium tertium strain CP3 isolated from Peru.</title>
        <authorList>
            <person name="Hurtado R."/>
            <person name="Lima L."/>
            <person name="Sousa T."/>
            <person name="Jaiswal A.K."/>
            <person name="Tiwari S."/>
            <person name="Maturrano L."/>
            <person name="Brenig B."/>
            <person name="Azevedo V."/>
        </authorList>
    </citation>
    <scope>NUCLEOTIDE SEQUENCE</scope>
    <source>
        <strain evidence="7">CP3</strain>
    </source>
</reference>
<dbReference type="Proteomes" id="UP001141183">
    <property type="component" value="Unassembled WGS sequence"/>
</dbReference>
<dbReference type="Pfam" id="PF01061">
    <property type="entry name" value="ABC2_membrane"/>
    <property type="match status" value="1"/>
</dbReference>
<accession>A0A9X3XM33</accession>
<name>A0A9X3XM33_9CLOT</name>
<evidence type="ECO:0000256" key="3">
    <source>
        <dbReference type="ARBA" id="ARBA00022989"/>
    </source>
</evidence>
<dbReference type="RefSeq" id="WP_271816188.1">
    <property type="nucleotide sequence ID" value="NZ_JAMRYU010000015.1"/>
</dbReference>
<feature type="transmembrane region" description="Helical" evidence="5">
    <location>
        <begin position="58"/>
        <end position="83"/>
    </location>
</feature>
<feature type="transmembrane region" description="Helical" evidence="5">
    <location>
        <begin position="104"/>
        <end position="127"/>
    </location>
</feature>
<dbReference type="InterPro" id="IPR013525">
    <property type="entry name" value="ABC2_TM"/>
</dbReference>
<sequence>MKKLKAKLVRYNLVKYEFRNLVGNIFAVIFGVIFPIFMSIFLGNIIGGKAPEEFREVIMTSIFISNSLMIPLATVFIGYSATFSQELEKSIPLRFRLFGYSEKTLIVSKVLAYLIFMTIALIIYVIASFSALKVQVPSFSSAMILIVSLYFLATIFFALAHGISLFFKKFGPTYAITMTLYFAIMILSGMFGVQAKDFPEPLMKVAYLFPTTYICGEFIDFWKSGSYNFMPYIQSLVLFTAIAFIVLFLAINHDYRYSHGDKVSVSK</sequence>
<evidence type="ECO:0000256" key="4">
    <source>
        <dbReference type="ARBA" id="ARBA00023136"/>
    </source>
</evidence>
<evidence type="ECO:0000313" key="8">
    <source>
        <dbReference type="Proteomes" id="UP001141183"/>
    </source>
</evidence>
<evidence type="ECO:0000256" key="2">
    <source>
        <dbReference type="ARBA" id="ARBA00022692"/>
    </source>
</evidence>